<comment type="subcellular location">
    <subcellularLocation>
        <location evidence="1">Cell membrane</location>
        <topology evidence="1">Multi-pass membrane protein</topology>
    </subcellularLocation>
</comment>
<dbReference type="Gene3D" id="1.20.1720.10">
    <property type="entry name" value="Multidrug resistance protein D"/>
    <property type="match status" value="1"/>
</dbReference>
<keyword evidence="3" id="KW-1003">Cell membrane</keyword>
<evidence type="ECO:0000313" key="9">
    <source>
        <dbReference type="EMBL" id="MFD0852423.1"/>
    </source>
</evidence>
<evidence type="ECO:0000256" key="2">
    <source>
        <dbReference type="ARBA" id="ARBA00022448"/>
    </source>
</evidence>
<feature type="transmembrane region" description="Helical" evidence="7">
    <location>
        <begin position="76"/>
        <end position="101"/>
    </location>
</feature>
<gene>
    <name evidence="9" type="ORF">ACFQ07_09330</name>
</gene>
<keyword evidence="5 7" id="KW-1133">Transmembrane helix</keyword>
<dbReference type="PANTHER" id="PTHR42718">
    <property type="entry name" value="MAJOR FACILITATOR SUPERFAMILY MULTIDRUG TRANSPORTER MFSC"/>
    <property type="match status" value="1"/>
</dbReference>
<evidence type="ECO:0000256" key="5">
    <source>
        <dbReference type="ARBA" id="ARBA00022989"/>
    </source>
</evidence>
<proteinExistence type="predicted"/>
<feature type="transmembrane region" description="Helical" evidence="7">
    <location>
        <begin position="6"/>
        <end position="26"/>
    </location>
</feature>
<keyword evidence="2" id="KW-0813">Transport</keyword>
<evidence type="ECO:0000256" key="4">
    <source>
        <dbReference type="ARBA" id="ARBA00022692"/>
    </source>
</evidence>
<evidence type="ECO:0000256" key="7">
    <source>
        <dbReference type="SAM" id="Phobius"/>
    </source>
</evidence>
<keyword evidence="10" id="KW-1185">Reference proteome</keyword>
<evidence type="ECO:0000313" key="10">
    <source>
        <dbReference type="Proteomes" id="UP001597083"/>
    </source>
</evidence>
<comment type="caution">
    <text evidence="9">The sequence shown here is derived from an EMBL/GenBank/DDBJ whole genome shotgun (WGS) entry which is preliminary data.</text>
</comment>
<dbReference type="PANTHER" id="PTHR42718:SF46">
    <property type="entry name" value="BLR6921 PROTEIN"/>
    <property type="match status" value="1"/>
</dbReference>
<dbReference type="InterPro" id="IPR036259">
    <property type="entry name" value="MFS_trans_sf"/>
</dbReference>
<accession>A0ABW3CFC7</accession>
<name>A0ABW3CFC7_9ACTN</name>
<keyword evidence="6 7" id="KW-0472">Membrane</keyword>
<keyword evidence="4 7" id="KW-0812">Transmembrane</keyword>
<dbReference type="InterPro" id="IPR020846">
    <property type="entry name" value="MFS_dom"/>
</dbReference>
<dbReference type="PROSITE" id="PS50850">
    <property type="entry name" value="MFS"/>
    <property type="match status" value="1"/>
</dbReference>
<feature type="non-terminal residue" evidence="9">
    <location>
        <position position="103"/>
    </location>
</feature>
<evidence type="ECO:0000256" key="3">
    <source>
        <dbReference type="ARBA" id="ARBA00022475"/>
    </source>
</evidence>
<organism evidence="9 10">
    <name type="scientific">Actinomadura adrarensis</name>
    <dbReference type="NCBI Taxonomy" id="1819600"/>
    <lineage>
        <taxon>Bacteria</taxon>
        <taxon>Bacillati</taxon>
        <taxon>Actinomycetota</taxon>
        <taxon>Actinomycetes</taxon>
        <taxon>Streptosporangiales</taxon>
        <taxon>Thermomonosporaceae</taxon>
        <taxon>Actinomadura</taxon>
    </lineage>
</organism>
<feature type="domain" description="Major facilitator superfamily (MFS) profile" evidence="8">
    <location>
        <begin position="9"/>
        <end position="103"/>
    </location>
</feature>
<evidence type="ECO:0000256" key="1">
    <source>
        <dbReference type="ARBA" id="ARBA00004651"/>
    </source>
</evidence>
<dbReference type="EMBL" id="JBHTIR010001335">
    <property type="protein sequence ID" value="MFD0852423.1"/>
    <property type="molecule type" value="Genomic_DNA"/>
</dbReference>
<dbReference type="Proteomes" id="UP001597083">
    <property type="component" value="Unassembled WGS sequence"/>
</dbReference>
<protein>
    <submittedName>
        <fullName evidence="9">MFS transporter</fullName>
    </submittedName>
</protein>
<reference evidence="10" key="1">
    <citation type="journal article" date="2019" name="Int. J. Syst. Evol. Microbiol.">
        <title>The Global Catalogue of Microorganisms (GCM) 10K type strain sequencing project: providing services to taxonomists for standard genome sequencing and annotation.</title>
        <authorList>
            <consortium name="The Broad Institute Genomics Platform"/>
            <consortium name="The Broad Institute Genome Sequencing Center for Infectious Disease"/>
            <person name="Wu L."/>
            <person name="Ma J."/>
        </authorList>
    </citation>
    <scope>NUCLEOTIDE SEQUENCE [LARGE SCALE GENOMIC DNA]</scope>
    <source>
        <strain evidence="10">JCM 31696</strain>
    </source>
</reference>
<dbReference type="SUPFAM" id="SSF103473">
    <property type="entry name" value="MFS general substrate transporter"/>
    <property type="match status" value="1"/>
</dbReference>
<dbReference type="Pfam" id="PF07690">
    <property type="entry name" value="MFS_1"/>
    <property type="match status" value="1"/>
</dbReference>
<feature type="transmembrane region" description="Helical" evidence="7">
    <location>
        <begin position="47"/>
        <end position="64"/>
    </location>
</feature>
<dbReference type="InterPro" id="IPR011701">
    <property type="entry name" value="MFS"/>
</dbReference>
<evidence type="ECO:0000256" key="6">
    <source>
        <dbReference type="ARBA" id="ARBA00023136"/>
    </source>
</evidence>
<sequence>MSRGPFGWAMTVVAVGAFMITMDNTVVANALPTMIADLGLSTIGKDWVATGYILTFSCLMVAGGRLTDVYGCRTTFIGGFAVFTAASAVCGLATTPEVLILGR</sequence>
<evidence type="ECO:0000259" key="8">
    <source>
        <dbReference type="PROSITE" id="PS50850"/>
    </source>
</evidence>